<dbReference type="EMBL" id="JAINUG010000118">
    <property type="protein sequence ID" value="KAJ8395238.1"/>
    <property type="molecule type" value="Genomic_DNA"/>
</dbReference>
<accession>A0AAD7S3P3</accession>
<comment type="caution">
    <text evidence="2">The sequence shown here is derived from an EMBL/GenBank/DDBJ whole genome shotgun (WGS) entry which is preliminary data.</text>
</comment>
<evidence type="ECO:0000256" key="1">
    <source>
        <dbReference type="SAM" id="MobiDB-lite"/>
    </source>
</evidence>
<proteinExistence type="predicted"/>
<dbReference type="AlphaFoldDB" id="A0AAD7S3P3"/>
<evidence type="ECO:0000313" key="2">
    <source>
        <dbReference type="EMBL" id="KAJ8395238.1"/>
    </source>
</evidence>
<name>A0AAD7S3P3_9TELE</name>
<evidence type="ECO:0000313" key="3">
    <source>
        <dbReference type="Proteomes" id="UP001221898"/>
    </source>
</evidence>
<reference evidence="2" key="1">
    <citation type="journal article" date="2023" name="Science">
        <title>Genome structures resolve the early diversification of teleost fishes.</title>
        <authorList>
            <person name="Parey E."/>
            <person name="Louis A."/>
            <person name="Montfort J."/>
            <person name="Bouchez O."/>
            <person name="Roques C."/>
            <person name="Iampietro C."/>
            <person name="Lluch J."/>
            <person name="Castinel A."/>
            <person name="Donnadieu C."/>
            <person name="Desvignes T."/>
            <person name="Floi Bucao C."/>
            <person name="Jouanno E."/>
            <person name="Wen M."/>
            <person name="Mejri S."/>
            <person name="Dirks R."/>
            <person name="Jansen H."/>
            <person name="Henkel C."/>
            <person name="Chen W.J."/>
            <person name="Zahm M."/>
            <person name="Cabau C."/>
            <person name="Klopp C."/>
            <person name="Thompson A.W."/>
            <person name="Robinson-Rechavi M."/>
            <person name="Braasch I."/>
            <person name="Lecointre G."/>
            <person name="Bobe J."/>
            <person name="Postlethwait J.H."/>
            <person name="Berthelot C."/>
            <person name="Roest Crollius H."/>
            <person name="Guiguen Y."/>
        </authorList>
    </citation>
    <scope>NUCLEOTIDE SEQUENCE</scope>
    <source>
        <strain evidence="2">NC1722</strain>
    </source>
</reference>
<protein>
    <submittedName>
        <fullName evidence="2">Uncharacterized protein</fullName>
    </submittedName>
</protein>
<organism evidence="2 3">
    <name type="scientific">Aldrovandia affinis</name>
    <dbReference type="NCBI Taxonomy" id="143900"/>
    <lineage>
        <taxon>Eukaryota</taxon>
        <taxon>Metazoa</taxon>
        <taxon>Chordata</taxon>
        <taxon>Craniata</taxon>
        <taxon>Vertebrata</taxon>
        <taxon>Euteleostomi</taxon>
        <taxon>Actinopterygii</taxon>
        <taxon>Neopterygii</taxon>
        <taxon>Teleostei</taxon>
        <taxon>Notacanthiformes</taxon>
        <taxon>Halosauridae</taxon>
        <taxon>Aldrovandia</taxon>
    </lineage>
</organism>
<feature type="region of interest" description="Disordered" evidence="1">
    <location>
        <begin position="32"/>
        <end position="90"/>
    </location>
</feature>
<gene>
    <name evidence="2" type="ORF">AAFF_G00034400</name>
</gene>
<dbReference type="Proteomes" id="UP001221898">
    <property type="component" value="Unassembled WGS sequence"/>
</dbReference>
<feature type="compositionally biased region" description="Low complexity" evidence="1">
    <location>
        <begin position="79"/>
        <end position="90"/>
    </location>
</feature>
<sequence length="90" mass="9691">MSNSRLGGASVKSALKADRTFFFLVTSQMRLGRGPRPQRKGLDRIRQPALHPRQLPKVPICPDLRRRHSGSAVVMSPRASVSSGAALGSG</sequence>
<keyword evidence="3" id="KW-1185">Reference proteome</keyword>